<dbReference type="PANTHER" id="PTHR34825">
    <property type="entry name" value="CONSERVED PROTEIN, WITH A WEAK D-GALACTARATE DEHYDRATASE/ALTRONATE HYDROLASE DOMAIN"/>
    <property type="match status" value="1"/>
</dbReference>
<dbReference type="Pfam" id="PF09820">
    <property type="entry name" value="AAA-ATPase_like"/>
    <property type="match status" value="1"/>
</dbReference>
<organism evidence="2 3">
    <name type="scientific">Zophobas morio</name>
    <dbReference type="NCBI Taxonomy" id="2755281"/>
    <lineage>
        <taxon>Eukaryota</taxon>
        <taxon>Metazoa</taxon>
        <taxon>Ecdysozoa</taxon>
        <taxon>Arthropoda</taxon>
        <taxon>Hexapoda</taxon>
        <taxon>Insecta</taxon>
        <taxon>Pterygota</taxon>
        <taxon>Neoptera</taxon>
        <taxon>Endopterygota</taxon>
        <taxon>Coleoptera</taxon>
        <taxon>Polyphaga</taxon>
        <taxon>Cucujiformia</taxon>
        <taxon>Tenebrionidae</taxon>
        <taxon>Zophobas</taxon>
    </lineage>
</organism>
<accession>A0AA38M8B6</accession>
<sequence>MNVLNRKMEKLGIRIWTKKKLDPRYITLEQVSATVAYVDKSLFIKEFLDSKEIVLIMAPSGFGKTVNMDTLKQFLLGNSFIFESHHLKIRIEHPEFFKRHCRKHPVIHVNFAHIDCTSHATYLSSMKDLLFATFNEHAYLTEKTEDGKFVWSDLTLRTYLKFPPEMVMIYMYDRELSEELTQNDVIQGLRILSIFLYLHWNEEVIVLIDEYDAPLKQIMKQKNMADAELILTDFTSMVSAVLNNSECVERALINTCFCPEAQVPTYRRHLFLNNPKFSKYYGFTKEEVVGLFKCKELKRLRRTLDDVHKWYGGYELADETTTMYNSRSILTYLTQSVICRKPVLSSHWFNWNHEIKWKQLFAVRCIREKIETLLNGGEIEVPMTGLLTVGDILVPKSLIDLKPEVINEEAANTFIQFLCLSGYFSVKRTTDDNVVVKIPNLETKYELEKKCHDVGLFQRKYKLDQNKIEEYGNALKKVAQNKDSNALIGLKNAVQELFASPAVLPTSDNQFCSLLYTLAYCEDLYVAKVKRGEEVIETLDFLIVEENTGIMMEVRLDSESAEKAHSGIFDYESDVFEYSNFKEITDKVYVGLHLDKERNVTLCYSVNQAEGEKL</sequence>
<dbReference type="AlphaFoldDB" id="A0AA38M8B6"/>
<feature type="domain" description="AAA-ATPase-like" evidence="1">
    <location>
        <begin position="34"/>
        <end position="252"/>
    </location>
</feature>
<evidence type="ECO:0000313" key="3">
    <source>
        <dbReference type="Proteomes" id="UP001168821"/>
    </source>
</evidence>
<dbReference type="Proteomes" id="UP001168821">
    <property type="component" value="Unassembled WGS sequence"/>
</dbReference>
<comment type="caution">
    <text evidence="2">The sequence shown here is derived from an EMBL/GenBank/DDBJ whole genome shotgun (WGS) entry which is preliminary data.</text>
</comment>
<proteinExistence type="predicted"/>
<dbReference type="InterPro" id="IPR018631">
    <property type="entry name" value="AAA-ATPase-like_dom"/>
</dbReference>
<name>A0AA38M8B6_9CUCU</name>
<keyword evidence="3" id="KW-1185">Reference proteome</keyword>
<evidence type="ECO:0000313" key="2">
    <source>
        <dbReference type="EMBL" id="KAJ3646884.1"/>
    </source>
</evidence>
<reference evidence="2" key="1">
    <citation type="journal article" date="2023" name="G3 (Bethesda)">
        <title>Whole genome assemblies of Zophobas morio and Tenebrio molitor.</title>
        <authorList>
            <person name="Kaur S."/>
            <person name="Stinson S.A."/>
            <person name="diCenzo G.C."/>
        </authorList>
    </citation>
    <scope>NUCLEOTIDE SEQUENCE</scope>
    <source>
        <strain evidence="2">QUZm001</strain>
    </source>
</reference>
<dbReference type="EMBL" id="JALNTZ010000007">
    <property type="protein sequence ID" value="KAJ3646884.1"/>
    <property type="molecule type" value="Genomic_DNA"/>
</dbReference>
<protein>
    <recommendedName>
        <fullName evidence="1">AAA-ATPase-like domain-containing protein</fullName>
    </recommendedName>
</protein>
<dbReference type="PANTHER" id="PTHR34825:SF1">
    <property type="entry name" value="AAA-ATPASE-LIKE DOMAIN-CONTAINING PROTEIN"/>
    <property type="match status" value="1"/>
</dbReference>
<evidence type="ECO:0000259" key="1">
    <source>
        <dbReference type="Pfam" id="PF09820"/>
    </source>
</evidence>
<gene>
    <name evidence="2" type="ORF">Zmor_024449</name>
</gene>